<feature type="transmembrane region" description="Helical" evidence="1">
    <location>
        <begin position="92"/>
        <end position="113"/>
    </location>
</feature>
<keyword evidence="1" id="KW-0812">Transmembrane</keyword>
<dbReference type="AlphaFoldDB" id="A0A0U5HSW1"/>
<keyword evidence="1" id="KW-0472">Membrane</keyword>
<evidence type="ECO:0000313" key="2">
    <source>
        <dbReference type="EMBL" id="CQH53109.1"/>
    </source>
</evidence>
<dbReference type="EMBL" id="LN831302">
    <property type="protein sequence ID" value="CQH53109.1"/>
    <property type="molecule type" value="Genomic_DNA"/>
</dbReference>
<dbReference type="STRING" id="1407499.HHUB_1926"/>
<reference evidence="3" key="1">
    <citation type="journal article" date="2016" name="Environ. Microbiol.">
        <title>The complete genome of a viable archaeum isolated from 123-million-year-old rock salt.</title>
        <authorList>
            <person name="Jaakkola S.T."/>
            <person name="Pfeiffer F."/>
            <person name="Ravantti J.J."/>
            <person name="Guo Q."/>
            <person name="Liu Y."/>
            <person name="Chen X."/>
            <person name="Ma H."/>
            <person name="Yang C."/>
            <person name="Oksanen H.M."/>
            <person name="Bamford D.H."/>
        </authorList>
    </citation>
    <scope>NUCLEOTIDE SEQUENCE</scope>
    <source>
        <strain evidence="3">JI20-1</strain>
    </source>
</reference>
<dbReference type="KEGG" id="hhb:Hhub_1926"/>
<gene>
    <name evidence="2" type="ORF">HHUB_1926</name>
</gene>
<protein>
    <submittedName>
        <fullName evidence="2">DUF457 family protein</fullName>
    </submittedName>
</protein>
<accession>A0A0U5HSW1</accession>
<dbReference type="Pfam" id="PF04307">
    <property type="entry name" value="YdjM"/>
    <property type="match status" value="1"/>
</dbReference>
<evidence type="ECO:0000313" key="3">
    <source>
        <dbReference type="Proteomes" id="UP000066737"/>
    </source>
</evidence>
<dbReference type="RefSeq" id="WP_059056388.1">
    <property type="nucleotide sequence ID" value="NZ_CEML01000002.1"/>
</dbReference>
<keyword evidence="1" id="KW-1133">Transmembrane helix</keyword>
<proteinExistence type="predicted"/>
<name>A0A0U5HSW1_9EURY</name>
<keyword evidence="3" id="KW-1185">Reference proteome</keyword>
<dbReference type="InterPro" id="IPR007404">
    <property type="entry name" value="YdjM-like"/>
</dbReference>
<sequence length="167" mass="16329">MYRSGHYGVALLAYAPVLFVLGSLDRVVAAGAGLAVVLALTPLPDADHDLPLISHRGVTHTLLFAGVVGVAAGGAAWLLASPAGLAVAPAQAVVLAVGAGGAAAFAILAHLLADALTPMGVAALWPASSKRYSLGVTTADSTGWNVGLFALGVFATAAAAALAVQVA</sequence>
<dbReference type="Proteomes" id="UP000066737">
    <property type="component" value="Chromosome I"/>
</dbReference>
<organism evidence="2 3">
    <name type="scientific">Halobacterium hubeiense</name>
    <dbReference type="NCBI Taxonomy" id="1407499"/>
    <lineage>
        <taxon>Archaea</taxon>
        <taxon>Methanobacteriati</taxon>
        <taxon>Methanobacteriota</taxon>
        <taxon>Stenosarchaea group</taxon>
        <taxon>Halobacteria</taxon>
        <taxon>Halobacteriales</taxon>
        <taxon>Halobacteriaceae</taxon>
        <taxon>Halobacterium</taxon>
    </lineage>
</organism>
<dbReference type="GeneID" id="26658597"/>
<dbReference type="OrthoDB" id="118042at2157"/>
<evidence type="ECO:0000256" key="1">
    <source>
        <dbReference type="SAM" id="Phobius"/>
    </source>
</evidence>
<feature type="transmembrane region" description="Helical" evidence="1">
    <location>
        <begin position="144"/>
        <end position="164"/>
    </location>
</feature>
<feature type="transmembrane region" description="Helical" evidence="1">
    <location>
        <begin position="63"/>
        <end position="80"/>
    </location>
</feature>